<gene>
    <name evidence="1" type="ORF">GA0061100_102616</name>
</gene>
<evidence type="ECO:0000313" key="2">
    <source>
        <dbReference type="Proteomes" id="UP000186228"/>
    </source>
</evidence>
<dbReference type="RefSeq" id="WP_143525399.1">
    <property type="nucleotide sequence ID" value="NZ_FMAC01000002.1"/>
</dbReference>
<proteinExistence type="predicted"/>
<evidence type="ECO:0000313" key="1">
    <source>
        <dbReference type="EMBL" id="SCB16503.1"/>
    </source>
</evidence>
<keyword evidence="2" id="KW-1185">Reference proteome</keyword>
<reference evidence="2" key="1">
    <citation type="submission" date="2016-08" db="EMBL/GenBank/DDBJ databases">
        <authorList>
            <person name="Varghese N."/>
            <person name="Submissions Spin"/>
        </authorList>
    </citation>
    <scope>NUCLEOTIDE SEQUENCE [LARGE SCALE GENOMIC DNA]</scope>
    <source>
        <strain evidence="2">CCBAU 57015</strain>
    </source>
</reference>
<protein>
    <submittedName>
        <fullName evidence="1">Uncharacterized protein</fullName>
    </submittedName>
</protein>
<dbReference type="OrthoDB" id="8370025at2"/>
<dbReference type="Proteomes" id="UP000186228">
    <property type="component" value="Unassembled WGS sequence"/>
</dbReference>
<name>A0A1C3ULY7_9HYPH</name>
<sequence>MAKISVTYRAPKGDEKVVEMGGHTFFDGKVEKVDSESEAFLLAKLRTNRHFEVSEKDAPKEPPKTTAPTAKIAAVVLLASEQADGTFAIMNGADLIKEGLTKEDADAFNALSDEDKAEYVTA</sequence>
<dbReference type="AlphaFoldDB" id="A0A1C3ULY7"/>
<accession>A0A1C3ULY7</accession>
<organism evidence="1 2">
    <name type="scientific">Rhizobium hainanense</name>
    <dbReference type="NCBI Taxonomy" id="52131"/>
    <lineage>
        <taxon>Bacteria</taxon>
        <taxon>Pseudomonadati</taxon>
        <taxon>Pseudomonadota</taxon>
        <taxon>Alphaproteobacteria</taxon>
        <taxon>Hyphomicrobiales</taxon>
        <taxon>Rhizobiaceae</taxon>
        <taxon>Rhizobium/Agrobacterium group</taxon>
        <taxon>Rhizobium</taxon>
    </lineage>
</organism>
<dbReference type="STRING" id="52131.GA0061100_102616"/>
<dbReference type="EMBL" id="FMAC01000002">
    <property type="protein sequence ID" value="SCB16503.1"/>
    <property type="molecule type" value="Genomic_DNA"/>
</dbReference>